<name>A0A6G3TWK3_9ACTN</name>
<sequence>ARATGAPATNAHAEMDADAWAGAHLGTPADAGTDADTETGTQAGPDTDAGTDGDHPGGDTPHHPRDDAPAPDGHPALHLRAAPPGEALTSRPAPPAPH</sequence>
<comment type="caution">
    <text evidence="2">The sequence shown here is derived from an EMBL/GenBank/DDBJ whole genome shotgun (WGS) entry which is preliminary data.</text>
</comment>
<protein>
    <submittedName>
        <fullName evidence="2">Uncharacterized protein</fullName>
    </submittedName>
</protein>
<gene>
    <name evidence="2" type="ORF">G3I38_04555</name>
</gene>
<evidence type="ECO:0000256" key="1">
    <source>
        <dbReference type="SAM" id="MobiDB-lite"/>
    </source>
</evidence>
<feature type="compositionally biased region" description="Low complexity" evidence="1">
    <location>
        <begin position="26"/>
        <end position="50"/>
    </location>
</feature>
<evidence type="ECO:0000313" key="2">
    <source>
        <dbReference type="EMBL" id="NEC78536.1"/>
    </source>
</evidence>
<feature type="region of interest" description="Disordered" evidence="1">
    <location>
        <begin position="1"/>
        <end position="98"/>
    </location>
</feature>
<organism evidence="2">
    <name type="scientific">Streptomyces sp. SID7958</name>
    <dbReference type="NCBI Taxonomy" id="2706093"/>
    <lineage>
        <taxon>Bacteria</taxon>
        <taxon>Bacillati</taxon>
        <taxon>Actinomycetota</taxon>
        <taxon>Actinomycetes</taxon>
        <taxon>Kitasatosporales</taxon>
        <taxon>Streptomycetaceae</taxon>
        <taxon>Streptomyces</taxon>
    </lineage>
</organism>
<dbReference type="EMBL" id="JAAGMU010000246">
    <property type="protein sequence ID" value="NEC78536.1"/>
    <property type="molecule type" value="Genomic_DNA"/>
</dbReference>
<feature type="non-terminal residue" evidence="2">
    <location>
        <position position="1"/>
    </location>
</feature>
<reference evidence="2" key="1">
    <citation type="submission" date="2020-01" db="EMBL/GenBank/DDBJ databases">
        <title>Insect and environment-associated Actinomycetes.</title>
        <authorList>
            <person name="Currrie C."/>
            <person name="Chevrette M."/>
            <person name="Carlson C."/>
            <person name="Stubbendieck R."/>
            <person name="Wendt-Pienkowski E."/>
        </authorList>
    </citation>
    <scope>NUCLEOTIDE SEQUENCE</scope>
    <source>
        <strain evidence="2">SID7958</strain>
    </source>
</reference>
<accession>A0A6G3TWK3</accession>
<dbReference type="AlphaFoldDB" id="A0A6G3TWK3"/>
<feature type="compositionally biased region" description="Basic and acidic residues" evidence="1">
    <location>
        <begin position="52"/>
        <end position="68"/>
    </location>
</feature>
<proteinExistence type="predicted"/>